<feature type="transmembrane region" description="Helical" evidence="6">
    <location>
        <begin position="255"/>
        <end position="282"/>
    </location>
</feature>
<evidence type="ECO:0000256" key="2">
    <source>
        <dbReference type="ARBA" id="ARBA00022475"/>
    </source>
</evidence>
<evidence type="ECO:0000256" key="3">
    <source>
        <dbReference type="ARBA" id="ARBA00022692"/>
    </source>
</evidence>
<keyword evidence="3 6" id="KW-0812">Transmembrane</keyword>
<sequence length="408" mass="46524">MQSLKHIALFTKNNLIQLGRKWLSLPLLLLSPLILIGLLALTVISMLDVTSTDTIEVGLVDLDQSEETEMIVELLEESSQLGNHIAMEKVEENQAIEAIENNQLSSYIMFPDHFFQKLMDGEQSQLSIIGNPKQPVESQLIKELVETVTRHIRGSQANILTINHYAKQLNMDNEERNTLLFEQFTNYFFYVLGGDQVVREDQVTNNATASPILYFSLAGWFTLVTIWLFIIYTMLHQDNSLRMRQRMKLYGVTDLQQAIASGVLTLLVTAVLTALSFAFLPYFFDEVIITGENYIRISLLLLLHSIIFLQCIILIDWLISSSKLTVLVQTLFTGITILFSGAIIPKIYFPIYLEDYFSASFSHQSFYWMEQIILNGRFYAELQPLILTAIIGGLLLATFSFGKERVHK</sequence>
<dbReference type="EMBL" id="WJEE01000001">
    <property type="protein sequence ID" value="MRI64845.1"/>
    <property type="molecule type" value="Genomic_DNA"/>
</dbReference>
<feature type="transmembrane region" description="Helical" evidence="6">
    <location>
        <begin position="22"/>
        <end position="47"/>
    </location>
</feature>
<feature type="domain" description="ABC-2 type transporter transmembrane" evidence="7">
    <location>
        <begin position="25"/>
        <end position="398"/>
    </location>
</feature>
<evidence type="ECO:0000256" key="4">
    <source>
        <dbReference type="ARBA" id="ARBA00022989"/>
    </source>
</evidence>
<name>A0A6N7QVD6_9BACI</name>
<dbReference type="Pfam" id="PF12698">
    <property type="entry name" value="ABC2_membrane_3"/>
    <property type="match status" value="1"/>
</dbReference>
<keyword evidence="2" id="KW-1003">Cell membrane</keyword>
<evidence type="ECO:0000259" key="7">
    <source>
        <dbReference type="Pfam" id="PF12698"/>
    </source>
</evidence>
<dbReference type="InterPro" id="IPR051449">
    <property type="entry name" value="ABC-2_transporter_component"/>
</dbReference>
<evidence type="ECO:0000313" key="8">
    <source>
        <dbReference type="EMBL" id="MRI64845.1"/>
    </source>
</evidence>
<evidence type="ECO:0000256" key="6">
    <source>
        <dbReference type="SAM" id="Phobius"/>
    </source>
</evidence>
<feature type="transmembrane region" description="Helical" evidence="6">
    <location>
        <begin position="326"/>
        <end position="348"/>
    </location>
</feature>
<dbReference type="Proteomes" id="UP000435187">
    <property type="component" value="Unassembled WGS sequence"/>
</dbReference>
<evidence type="ECO:0000256" key="1">
    <source>
        <dbReference type="ARBA" id="ARBA00004651"/>
    </source>
</evidence>
<comment type="subcellular location">
    <subcellularLocation>
        <location evidence="1">Cell membrane</location>
        <topology evidence="1">Multi-pass membrane protein</topology>
    </subcellularLocation>
</comment>
<dbReference type="InterPro" id="IPR013525">
    <property type="entry name" value="ABC2_TM"/>
</dbReference>
<proteinExistence type="predicted"/>
<accession>A0A6N7QVD6</accession>
<protein>
    <submittedName>
        <fullName evidence="8">ABC transporter permease</fullName>
    </submittedName>
</protein>
<dbReference type="RefSeq" id="WP_153833737.1">
    <property type="nucleotide sequence ID" value="NZ_JBHUMW010000007.1"/>
</dbReference>
<keyword evidence="9" id="KW-1185">Reference proteome</keyword>
<dbReference type="GO" id="GO:0140359">
    <property type="term" value="F:ABC-type transporter activity"/>
    <property type="evidence" value="ECO:0007669"/>
    <property type="project" value="InterPro"/>
</dbReference>
<gene>
    <name evidence="8" type="ORF">GH885_00610</name>
</gene>
<dbReference type="PANTHER" id="PTHR30294:SF29">
    <property type="entry name" value="MULTIDRUG ABC TRANSPORTER PERMEASE YBHS-RELATED"/>
    <property type="match status" value="1"/>
</dbReference>
<keyword evidence="5 6" id="KW-0472">Membrane</keyword>
<evidence type="ECO:0000313" key="9">
    <source>
        <dbReference type="Proteomes" id="UP000435187"/>
    </source>
</evidence>
<dbReference type="AlphaFoldDB" id="A0A6N7QVD6"/>
<dbReference type="GO" id="GO:0005886">
    <property type="term" value="C:plasma membrane"/>
    <property type="evidence" value="ECO:0007669"/>
    <property type="project" value="UniProtKB-SubCell"/>
</dbReference>
<keyword evidence="4 6" id="KW-1133">Transmembrane helix</keyword>
<reference evidence="8 9" key="1">
    <citation type="submission" date="2019-10" db="EMBL/GenBank/DDBJ databases">
        <title>Gracilibacillus salitolerans sp. nov., a moderate halophile isolated from a saline soil in northwest China.</title>
        <authorList>
            <person name="Gan L."/>
        </authorList>
    </citation>
    <scope>NUCLEOTIDE SEQUENCE [LARGE SCALE GENOMIC DNA]</scope>
    <source>
        <strain evidence="8 9">TP2-8</strain>
    </source>
</reference>
<feature type="transmembrane region" description="Helical" evidence="6">
    <location>
        <begin position="294"/>
        <end position="319"/>
    </location>
</feature>
<dbReference type="Gene3D" id="3.40.1710.10">
    <property type="entry name" value="abc type-2 transporter like domain"/>
    <property type="match status" value="1"/>
</dbReference>
<organism evidence="8 9">
    <name type="scientific">Gracilibacillus thailandensis</name>
    <dbReference type="NCBI Taxonomy" id="563735"/>
    <lineage>
        <taxon>Bacteria</taxon>
        <taxon>Bacillati</taxon>
        <taxon>Bacillota</taxon>
        <taxon>Bacilli</taxon>
        <taxon>Bacillales</taxon>
        <taxon>Bacillaceae</taxon>
        <taxon>Gracilibacillus</taxon>
    </lineage>
</organism>
<dbReference type="PANTHER" id="PTHR30294">
    <property type="entry name" value="MEMBRANE COMPONENT OF ABC TRANSPORTER YHHJ-RELATED"/>
    <property type="match status" value="1"/>
</dbReference>
<feature type="transmembrane region" description="Helical" evidence="6">
    <location>
        <begin position="384"/>
        <end position="402"/>
    </location>
</feature>
<comment type="caution">
    <text evidence="8">The sequence shown here is derived from an EMBL/GenBank/DDBJ whole genome shotgun (WGS) entry which is preliminary data.</text>
</comment>
<feature type="transmembrane region" description="Helical" evidence="6">
    <location>
        <begin position="212"/>
        <end position="235"/>
    </location>
</feature>
<evidence type="ECO:0000256" key="5">
    <source>
        <dbReference type="ARBA" id="ARBA00023136"/>
    </source>
</evidence>